<accession>Q2T4A1</accession>
<dbReference type="GeneID" id="45119232"/>
<keyword evidence="3" id="KW-0804">Transcription</keyword>
<dbReference type="Pfam" id="PF12625">
    <property type="entry name" value="Arabinose_bd"/>
    <property type="match status" value="1"/>
</dbReference>
<dbReference type="AlphaFoldDB" id="Q2T4A1"/>
<dbReference type="InterPro" id="IPR018062">
    <property type="entry name" value="HTH_AraC-typ_CS"/>
</dbReference>
<reference evidence="5 6" key="1">
    <citation type="journal article" date="2005" name="BMC Genomics">
        <title>Bacterial genome adaptation to niches: divergence of the potential virulence genes in three Burkholderia species of different survival strategies.</title>
        <authorList>
            <person name="Kim H.S."/>
            <person name="Schell M.A."/>
            <person name="Yu Y."/>
            <person name="Ulrich R.L."/>
            <person name="Sarria S.H."/>
            <person name="Nierman W.C."/>
            <person name="DeShazer D."/>
        </authorList>
    </citation>
    <scope>NUCLEOTIDE SEQUENCE [LARGE SCALE GENOMIC DNA]</scope>
    <source>
        <strain evidence="6">ATCC 700388 / DSM 13276 / CCUG 48851 / CIP 106301 / E264</strain>
    </source>
</reference>
<evidence type="ECO:0000256" key="1">
    <source>
        <dbReference type="ARBA" id="ARBA00023015"/>
    </source>
</evidence>
<keyword evidence="1" id="KW-0805">Transcription regulation</keyword>
<name>Q2T4A1_BURTA</name>
<dbReference type="InterPro" id="IPR032687">
    <property type="entry name" value="AraC-type_N"/>
</dbReference>
<dbReference type="PRINTS" id="PR00032">
    <property type="entry name" value="HTHARAC"/>
</dbReference>
<dbReference type="PROSITE" id="PS00041">
    <property type="entry name" value="HTH_ARAC_FAMILY_1"/>
    <property type="match status" value="1"/>
</dbReference>
<evidence type="ECO:0000313" key="5">
    <source>
        <dbReference type="EMBL" id="ABC35482.1"/>
    </source>
</evidence>
<dbReference type="KEGG" id="bte:BTH_II1804"/>
<protein>
    <submittedName>
        <fullName evidence="5">AraC family regulatory protein</fullName>
    </submittedName>
</protein>
<dbReference type="RefSeq" id="WP_009897923.1">
    <property type="nucleotide sequence ID" value="NC_007650.1"/>
</dbReference>
<dbReference type="InterPro" id="IPR020449">
    <property type="entry name" value="Tscrpt_reg_AraC-type_HTH"/>
</dbReference>
<evidence type="ECO:0000313" key="6">
    <source>
        <dbReference type="Proteomes" id="UP000001930"/>
    </source>
</evidence>
<proteinExistence type="predicted"/>
<dbReference type="SUPFAM" id="SSF46689">
    <property type="entry name" value="Homeodomain-like"/>
    <property type="match status" value="1"/>
</dbReference>
<evidence type="ECO:0000256" key="2">
    <source>
        <dbReference type="ARBA" id="ARBA00023125"/>
    </source>
</evidence>
<dbReference type="PANTHER" id="PTHR47894">
    <property type="entry name" value="HTH-TYPE TRANSCRIPTIONAL REGULATOR GADX"/>
    <property type="match status" value="1"/>
</dbReference>
<dbReference type="HOGENOM" id="CLU_047522_0_0_4"/>
<dbReference type="GO" id="GO:0003700">
    <property type="term" value="F:DNA-binding transcription factor activity"/>
    <property type="evidence" value="ECO:0007669"/>
    <property type="project" value="InterPro"/>
</dbReference>
<dbReference type="InterPro" id="IPR009057">
    <property type="entry name" value="Homeodomain-like_sf"/>
</dbReference>
<dbReference type="GO" id="GO:0000976">
    <property type="term" value="F:transcription cis-regulatory region binding"/>
    <property type="evidence" value="ECO:0007669"/>
    <property type="project" value="TreeGrafter"/>
</dbReference>
<sequence length="375" mass="41511">MLAPLNYTDRFCHTAPRHAPAMKHEEKKGTVSIELVESSLALSRRRGVDDAPLLAQAGIAAALLAQRNARVSARQYGALWNAIARALDDEFFGQDSHPMRCGSFIAMSQAALGARNGLRALARAVNFMHCVLDDLHAEIDANAERVRLRFVHRNSANPPEMFAYATYFIIVYGLTCWLIGRRIPLLHAGFRCGEPRAVHEYQLMFCDDMRFGESESYVDFDPAFAALPVVQTAKTLKPFLRDAPASFIVKYRNPHALGGRVRAALRALPPAAWPTARALAARLHVAEATLRRKLKQEGHSYQTIKDALRLDLACEALADPARTVADVAAATGFAEPSAFYRAFRKWRGMSPADYRDAALAARAAASRFRRKPPTL</sequence>
<dbReference type="InterPro" id="IPR018060">
    <property type="entry name" value="HTH_AraC"/>
</dbReference>
<dbReference type="Gene3D" id="1.10.10.60">
    <property type="entry name" value="Homeodomain-like"/>
    <property type="match status" value="1"/>
</dbReference>
<dbReference type="Pfam" id="PF12833">
    <property type="entry name" value="HTH_18"/>
    <property type="match status" value="1"/>
</dbReference>
<gene>
    <name evidence="5" type="ordered locus">BTH_II1804</name>
</gene>
<dbReference type="GO" id="GO:0005829">
    <property type="term" value="C:cytosol"/>
    <property type="evidence" value="ECO:0007669"/>
    <property type="project" value="TreeGrafter"/>
</dbReference>
<dbReference type="Proteomes" id="UP000001930">
    <property type="component" value="Chromosome II"/>
</dbReference>
<evidence type="ECO:0000256" key="3">
    <source>
        <dbReference type="ARBA" id="ARBA00023163"/>
    </source>
</evidence>
<dbReference type="EMBL" id="CP000085">
    <property type="protein sequence ID" value="ABC35482.1"/>
    <property type="molecule type" value="Genomic_DNA"/>
</dbReference>
<feature type="domain" description="HTH araC/xylS-type" evidence="4">
    <location>
        <begin position="259"/>
        <end position="357"/>
    </location>
</feature>
<keyword evidence="6" id="KW-1185">Reference proteome</keyword>
<dbReference type="SMART" id="SM00342">
    <property type="entry name" value="HTH_ARAC"/>
    <property type="match status" value="1"/>
</dbReference>
<organism evidence="5 6">
    <name type="scientific">Burkholderia thailandensis (strain ATCC 700388 / DSM 13276 / CCUG 48851 / CIP 106301 / E264)</name>
    <dbReference type="NCBI Taxonomy" id="271848"/>
    <lineage>
        <taxon>Bacteria</taxon>
        <taxon>Pseudomonadati</taxon>
        <taxon>Pseudomonadota</taxon>
        <taxon>Betaproteobacteria</taxon>
        <taxon>Burkholderiales</taxon>
        <taxon>Burkholderiaceae</taxon>
        <taxon>Burkholderia</taxon>
        <taxon>pseudomallei group</taxon>
    </lineage>
</organism>
<evidence type="ECO:0000259" key="4">
    <source>
        <dbReference type="PROSITE" id="PS01124"/>
    </source>
</evidence>
<dbReference type="PANTHER" id="PTHR47894:SF1">
    <property type="entry name" value="HTH-TYPE TRANSCRIPTIONAL REGULATOR VQSM"/>
    <property type="match status" value="1"/>
</dbReference>
<keyword evidence="2" id="KW-0238">DNA-binding</keyword>
<dbReference type="PROSITE" id="PS01124">
    <property type="entry name" value="HTH_ARAC_FAMILY_2"/>
    <property type="match status" value="1"/>
</dbReference>